<dbReference type="Pfam" id="PF00104">
    <property type="entry name" value="Hormone_recep"/>
    <property type="match status" value="1"/>
</dbReference>
<dbReference type="SUPFAM" id="SSF48508">
    <property type="entry name" value="Nuclear receptor ligand-binding domain"/>
    <property type="match status" value="1"/>
</dbReference>
<keyword evidence="1" id="KW-0805">Transcription regulation</keyword>
<evidence type="ECO:0000259" key="4">
    <source>
        <dbReference type="PROSITE" id="PS51843"/>
    </source>
</evidence>
<dbReference type="PANTHER" id="PTHR45680:SF34">
    <property type="entry name" value="NR LBD DOMAIN-CONTAINING PROTEIN-RELATED"/>
    <property type="match status" value="1"/>
</dbReference>
<dbReference type="InterPro" id="IPR051152">
    <property type="entry name" value="C.elegans_Orphan_NR"/>
</dbReference>
<dbReference type="Gene3D" id="1.10.565.10">
    <property type="entry name" value="Retinoid X Receptor"/>
    <property type="match status" value="1"/>
</dbReference>
<dbReference type="AlphaFoldDB" id="A0A1I7TAR6"/>
<dbReference type="InterPro" id="IPR000536">
    <property type="entry name" value="Nucl_hrmn_rcpt_lig-bd"/>
</dbReference>
<dbReference type="SMART" id="SM00430">
    <property type="entry name" value="HOLI"/>
    <property type="match status" value="1"/>
</dbReference>
<dbReference type="STRING" id="1561998.A0A1I7TAR6"/>
<keyword evidence="5" id="KW-1185">Reference proteome</keyword>
<protein>
    <submittedName>
        <fullName evidence="6">NR LBD domain-containing protein</fullName>
    </submittedName>
</protein>
<dbReference type="eggNOG" id="KOG3575">
    <property type="taxonomic scope" value="Eukaryota"/>
</dbReference>
<accession>A0A1I7TAR6</accession>
<evidence type="ECO:0000256" key="3">
    <source>
        <dbReference type="ARBA" id="ARBA00023170"/>
    </source>
</evidence>
<feature type="domain" description="NR LBD" evidence="4">
    <location>
        <begin position="15"/>
        <end position="283"/>
    </location>
</feature>
<evidence type="ECO:0000313" key="5">
    <source>
        <dbReference type="Proteomes" id="UP000095282"/>
    </source>
</evidence>
<dbReference type="PANTHER" id="PTHR45680">
    <property type="entry name" value="NUCLEAR HORMONE RECEPTOR FAMILY"/>
    <property type="match status" value="1"/>
</dbReference>
<reference evidence="6" key="1">
    <citation type="submission" date="2016-11" db="UniProtKB">
        <authorList>
            <consortium name="WormBaseParasite"/>
        </authorList>
    </citation>
    <scope>IDENTIFICATION</scope>
</reference>
<evidence type="ECO:0000256" key="1">
    <source>
        <dbReference type="ARBA" id="ARBA00023015"/>
    </source>
</evidence>
<organism evidence="5 6">
    <name type="scientific">Caenorhabditis tropicalis</name>
    <dbReference type="NCBI Taxonomy" id="1561998"/>
    <lineage>
        <taxon>Eukaryota</taxon>
        <taxon>Metazoa</taxon>
        <taxon>Ecdysozoa</taxon>
        <taxon>Nematoda</taxon>
        <taxon>Chromadorea</taxon>
        <taxon>Rhabditida</taxon>
        <taxon>Rhabditina</taxon>
        <taxon>Rhabditomorpha</taxon>
        <taxon>Rhabditoidea</taxon>
        <taxon>Rhabditidae</taxon>
        <taxon>Peloderinae</taxon>
        <taxon>Caenorhabditis</taxon>
    </lineage>
</organism>
<evidence type="ECO:0000256" key="2">
    <source>
        <dbReference type="ARBA" id="ARBA00023163"/>
    </source>
</evidence>
<evidence type="ECO:0000313" key="6">
    <source>
        <dbReference type="WBParaSite" id="Csp11.Scaffold566.g4102.t1"/>
    </source>
</evidence>
<dbReference type="PROSITE" id="PS51843">
    <property type="entry name" value="NR_LBD"/>
    <property type="match status" value="1"/>
</dbReference>
<dbReference type="WBParaSite" id="Csp11.Scaffold566.g4102.t1">
    <property type="protein sequence ID" value="Csp11.Scaffold566.g4102.t1"/>
    <property type="gene ID" value="Csp11.Scaffold566.g4102"/>
</dbReference>
<dbReference type="InterPro" id="IPR035500">
    <property type="entry name" value="NHR-like_dom_sf"/>
</dbReference>
<proteinExistence type="predicted"/>
<dbReference type="Proteomes" id="UP000095282">
    <property type="component" value="Unplaced"/>
</dbReference>
<sequence length="286" mass="34039">MLSDPLSKNSKAFIDVQHLILEASRLLNQGCEVPFKAENQLKKLSLGSNFLKFDVDKMRFFAKIGRQDIIDIIEYYFVTVVKWIMRFDEFQNLDRGYQMTLLESIWHVWMKTHKCSSTADFRKSSYYKKPKQKIFRNMCVDTDIAKVDTSWMSDYPHEYVNLYLRSQAIYEADVMESIRNLNPTDVELTFMFAQICFEYAGKRFQGDILKITDRFQQVLSNDLHTYYTEEAHNPRYIQRLSDLMKVNNMIQKSIWTSRPQRELNRVFNVMKIGSSHPNMFEDSIFH</sequence>
<name>A0A1I7TAR6_9PELO</name>
<keyword evidence="2" id="KW-0804">Transcription</keyword>
<keyword evidence="3" id="KW-0675">Receptor</keyword>